<feature type="region of interest" description="Disordered" evidence="2">
    <location>
        <begin position="1"/>
        <end position="31"/>
    </location>
</feature>
<dbReference type="Proteomes" id="UP000095728">
    <property type="component" value="Unassembled WGS sequence"/>
</dbReference>
<dbReference type="Gene3D" id="6.10.140.180">
    <property type="match status" value="1"/>
</dbReference>
<dbReference type="OrthoDB" id="283883at2759"/>
<comment type="caution">
    <text evidence="3">The sequence shown here is derived from an EMBL/GenBank/DDBJ whole genome shotgun (WGS) entry which is preliminary data.</text>
</comment>
<dbReference type="GO" id="GO:0043328">
    <property type="term" value="P:protein transport to vacuole involved in ubiquitin-dependent protein catabolic process via the multivesicular body sorting pathway"/>
    <property type="evidence" value="ECO:0007669"/>
    <property type="project" value="TreeGrafter"/>
</dbReference>
<dbReference type="Pfam" id="PF04157">
    <property type="entry name" value="EAP30"/>
    <property type="match status" value="1"/>
</dbReference>
<reference evidence="4" key="1">
    <citation type="journal article" date="2016" name="Genome Announc.">
        <title>Genome sequences of three species of Hanseniaspora isolated from spontaneous wine fermentations.</title>
        <authorList>
            <person name="Sternes P.R."/>
            <person name="Lee D."/>
            <person name="Kutyna D.R."/>
            <person name="Borneman A.R."/>
        </authorList>
    </citation>
    <scope>NUCLEOTIDE SEQUENCE [LARGE SCALE GENOMIC DNA]</scope>
    <source>
        <strain evidence="4">AWRI3579</strain>
    </source>
</reference>
<keyword evidence="4" id="KW-1185">Reference proteome</keyword>
<dbReference type="Gene3D" id="1.10.10.10">
    <property type="entry name" value="Winged helix-like DNA-binding domain superfamily/Winged helix DNA-binding domain"/>
    <property type="match status" value="2"/>
</dbReference>
<feature type="unsure residue" description="D or N" evidence="3">
    <location>
        <position position="163"/>
    </location>
</feature>
<protein>
    <submittedName>
        <fullName evidence="3">Vacuolar-sorting protein SNF8</fullName>
    </submittedName>
</protein>
<dbReference type="PANTHER" id="PTHR12806">
    <property type="entry name" value="EAP30 SUBUNIT OF ELL COMPLEX"/>
    <property type="match status" value="1"/>
</dbReference>
<dbReference type="InterPro" id="IPR036390">
    <property type="entry name" value="WH_DNA-bd_sf"/>
</dbReference>
<dbReference type="AlphaFoldDB" id="A0A1E5RFI4"/>
<dbReference type="GO" id="GO:0000814">
    <property type="term" value="C:ESCRT II complex"/>
    <property type="evidence" value="ECO:0007669"/>
    <property type="project" value="InterPro"/>
</dbReference>
<dbReference type="FunCoup" id="A0A1E5RFI4">
    <property type="interactions" value="656"/>
</dbReference>
<evidence type="ECO:0000313" key="4">
    <source>
        <dbReference type="Proteomes" id="UP000095728"/>
    </source>
</evidence>
<name>A0A1E5RFI4_9ASCO</name>
<organism evidence="3 4">
    <name type="scientific">Hanseniaspora osmophila</name>
    <dbReference type="NCBI Taxonomy" id="56408"/>
    <lineage>
        <taxon>Eukaryota</taxon>
        <taxon>Fungi</taxon>
        <taxon>Dikarya</taxon>
        <taxon>Ascomycota</taxon>
        <taxon>Saccharomycotina</taxon>
        <taxon>Saccharomycetes</taxon>
        <taxon>Saccharomycodales</taxon>
        <taxon>Saccharomycodaceae</taxon>
        <taxon>Hanseniaspora</taxon>
    </lineage>
</organism>
<gene>
    <name evidence="3" type="ORF">AWRI3579_g2324</name>
</gene>
<sequence length="275" mass="31684">MNELNSELTGLRISTPPGEQGSSTTNKAPYNYDPSLFDKQKQQLNYQLQVFKDQIIQFSKIHNQELKENLDLARQFVQLCSQIGINFSQLVDNKSTYLFHPMDYYYNLCIELIEVVRNLETMNGGLTSYKELLFRLNESNGSSITDIKQQKTNNNKRSAQDIDKALEMLESLNGGFTKMVIAGKSFIQSVPLELTKDQSLVYEVCFVLGYVTVPILRDNYQWDKIRCKQVLNKMVSDGLLWIDKTEDEANEATLNTSNKFRGEVKYWDPGWIVNL</sequence>
<accession>A0A1E5RFI4</accession>
<dbReference type="InterPro" id="IPR040608">
    <property type="entry name" value="Snf8/Vps36"/>
</dbReference>
<dbReference type="STRING" id="56408.A0A1E5RFI4"/>
<dbReference type="SUPFAM" id="SSF46785">
    <property type="entry name" value="Winged helix' DNA-binding domain"/>
    <property type="match status" value="2"/>
</dbReference>
<dbReference type="InterPro" id="IPR016689">
    <property type="entry name" value="ESCRT-2_cplx_Snf8"/>
</dbReference>
<dbReference type="InterPro" id="IPR036388">
    <property type="entry name" value="WH-like_DNA-bd_sf"/>
</dbReference>
<comment type="similarity">
    <text evidence="1">Belongs to the SNF8 family.</text>
</comment>
<proteinExistence type="inferred from homology"/>
<evidence type="ECO:0000313" key="3">
    <source>
        <dbReference type="EMBL" id="OEJ85668.1"/>
    </source>
</evidence>
<dbReference type="PANTHER" id="PTHR12806:SF0">
    <property type="entry name" value="VACUOLAR-SORTING PROTEIN SNF8"/>
    <property type="match status" value="1"/>
</dbReference>
<dbReference type="InParanoid" id="A0A1E5RFI4"/>
<evidence type="ECO:0000256" key="1">
    <source>
        <dbReference type="ARBA" id="ARBA00009834"/>
    </source>
</evidence>
<dbReference type="EMBL" id="LPNM01000007">
    <property type="protein sequence ID" value="OEJ85668.1"/>
    <property type="molecule type" value="Genomic_DNA"/>
</dbReference>
<evidence type="ECO:0000256" key="2">
    <source>
        <dbReference type="SAM" id="MobiDB-lite"/>
    </source>
</evidence>